<evidence type="ECO:0000256" key="9">
    <source>
        <dbReference type="ARBA" id="ARBA00022968"/>
    </source>
</evidence>
<keyword evidence="4" id="KW-0926">Vacuole</keyword>
<evidence type="ECO:0000256" key="3">
    <source>
        <dbReference type="ARBA" id="ARBA00022438"/>
    </source>
</evidence>
<evidence type="ECO:0000256" key="8">
    <source>
        <dbReference type="ARBA" id="ARBA00022825"/>
    </source>
</evidence>
<keyword evidence="6 14" id="KW-0812">Transmembrane</keyword>
<keyword evidence="3" id="KW-0031">Aminopeptidase</keyword>
<dbReference type="Proteomes" id="UP000807342">
    <property type="component" value="Unassembled WGS sequence"/>
</dbReference>
<dbReference type="SUPFAM" id="SSF82171">
    <property type="entry name" value="DPP6 N-terminal domain-like"/>
    <property type="match status" value="1"/>
</dbReference>
<feature type="transmembrane region" description="Helical" evidence="14">
    <location>
        <begin position="78"/>
        <end position="101"/>
    </location>
</feature>
<protein>
    <recommendedName>
        <fullName evidence="19">Dipeptidyl aminopeptidase</fullName>
    </recommendedName>
</protein>
<sequence length="884" mass="98797">MAPDPYQRVAQEDTDSPVKVTQTHTTTSYYHDNAYDEPSDQDSLLEKDGPSSPNRAEQGNAGGRRSRTASPRATTLKLMLYVLLGLVCFAGLIGVIAAYSYTGNATYHSPGVRKITMDHVFNGTFLPTRKGLRWVPEGNPGDGVYAIQEDGYIQLVDLKSNTTRNLVASSDIKDEHGQSLYWYQWQLSADMTHILLKSDPRKQWRWSSFGNYYVHDIQAKTTHPIVPPTDPSKTAYATWSPTGNAIAYVTENDLYVLPNATPNTKPIRITTSGNASLFHGVPDWVYEEEVFSGDHALWWSPDSKKIAFLAFDETLVPEFSFPIYNPTEDSDTVVPYTDDIVMKYPKPGYNNPLVSAHVFDLGLYLEDVKTASSTSNVPLEHATLTLDWESRKPANDGIILEVAWVGNASLIMKEVNRNADDGNVILFNLDAADFHSKPYGRVVRKLGEAGEEGDNGWIDNSQNIYFLPATLTTAGSNAYLDIVPTPEGYNHIALFSPANSDTPRFLTSGQWEVTNGIKGVNAKEGLVYFEAANPSSIERHIYSIPIPSISSSETAEPTPLTDITKQAWYTADFSPQAGFYVLSYTGPGVPWQKVIQADNADFDFVLTTNEHLQNITREYEAPTVTHSVFTSDGYELNVKEIRPPRMDDSGRTKYPVLFRVYGGPQSQLVDLRFGRDWHDYLACGLDYIVVVVDGRGTGFKGRKLRNVVKGNLGYWETVDQLTAARVWAAKKYVDPKRIGIWGWSYGGFMSSKVVEANAGIHSLAMAVAPVTSWRLYDSIYTERYMNLPSLNPGGYVNASISNVTGFHNVDFLLAHGSGDDNVHFANSAHLLDMFTQAHVRRFRFRMFTDSDHGINRRGAYREIYEFMTGFLIEKWGKGGRRRRV</sequence>
<feature type="region of interest" description="Disordered" evidence="13">
    <location>
        <begin position="1"/>
        <end position="69"/>
    </location>
</feature>
<dbReference type="EMBL" id="MU151054">
    <property type="protein sequence ID" value="KAF9454420.1"/>
    <property type="molecule type" value="Genomic_DNA"/>
</dbReference>
<comment type="similarity">
    <text evidence="2">Belongs to the peptidase S9B family.</text>
</comment>
<dbReference type="InterPro" id="IPR029058">
    <property type="entry name" value="AB_hydrolase_fold"/>
</dbReference>
<dbReference type="GO" id="GO:0004177">
    <property type="term" value="F:aminopeptidase activity"/>
    <property type="evidence" value="ECO:0007669"/>
    <property type="project" value="UniProtKB-KW"/>
</dbReference>
<comment type="subcellular location">
    <subcellularLocation>
        <location evidence="1">Vacuole membrane</location>
        <topology evidence="1">Single-pass type II membrane protein</topology>
    </subcellularLocation>
</comment>
<feature type="domain" description="Dipeptidylpeptidase IV N-terminal" evidence="16">
    <location>
        <begin position="188"/>
        <end position="591"/>
    </location>
</feature>
<dbReference type="InterPro" id="IPR002469">
    <property type="entry name" value="Peptidase_S9B_N"/>
</dbReference>
<evidence type="ECO:0000259" key="15">
    <source>
        <dbReference type="Pfam" id="PF00326"/>
    </source>
</evidence>
<dbReference type="InterPro" id="IPR050278">
    <property type="entry name" value="Serine_Prot_S9B/DPPIV"/>
</dbReference>
<dbReference type="InterPro" id="IPR001375">
    <property type="entry name" value="Peptidase_S9_cat"/>
</dbReference>
<name>A0A9P6C9X3_9AGAR</name>
<dbReference type="GO" id="GO:0008239">
    <property type="term" value="F:dipeptidyl-peptidase activity"/>
    <property type="evidence" value="ECO:0007669"/>
    <property type="project" value="TreeGrafter"/>
</dbReference>
<evidence type="ECO:0000256" key="11">
    <source>
        <dbReference type="ARBA" id="ARBA00023136"/>
    </source>
</evidence>
<evidence type="ECO:0000256" key="13">
    <source>
        <dbReference type="SAM" id="MobiDB-lite"/>
    </source>
</evidence>
<evidence type="ECO:0000256" key="7">
    <source>
        <dbReference type="ARBA" id="ARBA00022801"/>
    </source>
</evidence>
<evidence type="ECO:0000256" key="4">
    <source>
        <dbReference type="ARBA" id="ARBA00022554"/>
    </source>
</evidence>
<gene>
    <name evidence="17" type="ORF">P691DRAFT_656343</name>
</gene>
<dbReference type="PANTHER" id="PTHR11731:SF200">
    <property type="entry name" value="DIPEPTIDYL PEPTIDASE 10, ISOFORM B"/>
    <property type="match status" value="1"/>
</dbReference>
<evidence type="ECO:0000256" key="10">
    <source>
        <dbReference type="ARBA" id="ARBA00022989"/>
    </source>
</evidence>
<keyword evidence="8" id="KW-0720">Serine protease</keyword>
<evidence type="ECO:0000259" key="16">
    <source>
        <dbReference type="Pfam" id="PF00930"/>
    </source>
</evidence>
<evidence type="ECO:0000313" key="17">
    <source>
        <dbReference type="EMBL" id="KAF9454420.1"/>
    </source>
</evidence>
<evidence type="ECO:0000256" key="6">
    <source>
        <dbReference type="ARBA" id="ARBA00022692"/>
    </source>
</evidence>
<dbReference type="SUPFAM" id="SSF53474">
    <property type="entry name" value="alpha/beta-Hydrolases"/>
    <property type="match status" value="1"/>
</dbReference>
<comment type="caution">
    <text evidence="17">The sequence shown here is derived from an EMBL/GenBank/DDBJ whole genome shotgun (WGS) entry which is preliminary data.</text>
</comment>
<dbReference type="GO" id="GO:0004252">
    <property type="term" value="F:serine-type endopeptidase activity"/>
    <property type="evidence" value="ECO:0007669"/>
    <property type="project" value="InterPro"/>
</dbReference>
<accession>A0A9P6C9X3</accession>
<proteinExistence type="inferred from homology"/>
<evidence type="ECO:0000256" key="5">
    <source>
        <dbReference type="ARBA" id="ARBA00022670"/>
    </source>
</evidence>
<dbReference type="Gene3D" id="3.40.50.1820">
    <property type="entry name" value="alpha/beta hydrolase"/>
    <property type="match status" value="1"/>
</dbReference>
<dbReference type="FunFam" id="3.40.50.1820:FF:000003">
    <property type="entry name" value="Dipeptidyl peptidase 4"/>
    <property type="match status" value="1"/>
</dbReference>
<keyword evidence="7" id="KW-0378">Hydrolase</keyword>
<evidence type="ECO:0000256" key="1">
    <source>
        <dbReference type="ARBA" id="ARBA00004576"/>
    </source>
</evidence>
<dbReference type="GO" id="GO:0005774">
    <property type="term" value="C:vacuolar membrane"/>
    <property type="evidence" value="ECO:0007669"/>
    <property type="project" value="UniProtKB-SubCell"/>
</dbReference>
<dbReference type="PROSITE" id="PS00708">
    <property type="entry name" value="PRO_ENDOPEP_SER"/>
    <property type="match status" value="1"/>
</dbReference>
<keyword evidence="5" id="KW-0645">Protease</keyword>
<keyword evidence="10 14" id="KW-1133">Transmembrane helix</keyword>
<dbReference type="AlphaFoldDB" id="A0A9P6C9X3"/>
<evidence type="ECO:0000256" key="14">
    <source>
        <dbReference type="SAM" id="Phobius"/>
    </source>
</evidence>
<dbReference type="InterPro" id="IPR002471">
    <property type="entry name" value="Pept_S9_AS"/>
</dbReference>
<evidence type="ECO:0000313" key="18">
    <source>
        <dbReference type="Proteomes" id="UP000807342"/>
    </source>
</evidence>
<keyword evidence="18" id="KW-1185">Reference proteome</keyword>
<evidence type="ECO:0008006" key="19">
    <source>
        <dbReference type="Google" id="ProtNLM"/>
    </source>
</evidence>
<dbReference type="GO" id="GO:0005886">
    <property type="term" value="C:plasma membrane"/>
    <property type="evidence" value="ECO:0007669"/>
    <property type="project" value="TreeGrafter"/>
</dbReference>
<feature type="compositionally biased region" description="Polar residues" evidence="13">
    <location>
        <begin position="19"/>
        <end position="30"/>
    </location>
</feature>
<evidence type="ECO:0000256" key="2">
    <source>
        <dbReference type="ARBA" id="ARBA00006150"/>
    </source>
</evidence>
<keyword evidence="11 14" id="KW-0472">Membrane</keyword>
<feature type="domain" description="Peptidase S9 prolyl oligopeptidase catalytic" evidence="15">
    <location>
        <begin position="677"/>
        <end position="876"/>
    </location>
</feature>
<keyword evidence="9" id="KW-0735">Signal-anchor</keyword>
<dbReference type="Gene3D" id="2.140.10.30">
    <property type="entry name" value="Dipeptidylpeptidase IV, N-terminal domain"/>
    <property type="match status" value="1"/>
</dbReference>
<dbReference type="Pfam" id="PF00326">
    <property type="entry name" value="Peptidase_S9"/>
    <property type="match status" value="1"/>
</dbReference>
<dbReference type="Pfam" id="PF00930">
    <property type="entry name" value="DPPIV_N"/>
    <property type="match status" value="1"/>
</dbReference>
<dbReference type="GO" id="GO:0006508">
    <property type="term" value="P:proteolysis"/>
    <property type="evidence" value="ECO:0007669"/>
    <property type="project" value="UniProtKB-KW"/>
</dbReference>
<evidence type="ECO:0000256" key="12">
    <source>
        <dbReference type="ARBA" id="ARBA00023180"/>
    </source>
</evidence>
<organism evidence="17 18">
    <name type="scientific">Macrolepiota fuliginosa MF-IS2</name>
    <dbReference type="NCBI Taxonomy" id="1400762"/>
    <lineage>
        <taxon>Eukaryota</taxon>
        <taxon>Fungi</taxon>
        <taxon>Dikarya</taxon>
        <taxon>Basidiomycota</taxon>
        <taxon>Agaricomycotina</taxon>
        <taxon>Agaricomycetes</taxon>
        <taxon>Agaricomycetidae</taxon>
        <taxon>Agaricales</taxon>
        <taxon>Agaricineae</taxon>
        <taxon>Agaricaceae</taxon>
        <taxon>Macrolepiota</taxon>
    </lineage>
</organism>
<dbReference type="OrthoDB" id="16520at2759"/>
<reference evidence="17" key="1">
    <citation type="submission" date="2020-11" db="EMBL/GenBank/DDBJ databases">
        <authorList>
            <consortium name="DOE Joint Genome Institute"/>
            <person name="Ahrendt S."/>
            <person name="Riley R."/>
            <person name="Andreopoulos W."/>
            <person name="Labutti K."/>
            <person name="Pangilinan J."/>
            <person name="Ruiz-Duenas F.J."/>
            <person name="Barrasa J.M."/>
            <person name="Sanchez-Garcia M."/>
            <person name="Camarero S."/>
            <person name="Miyauchi S."/>
            <person name="Serrano A."/>
            <person name="Linde D."/>
            <person name="Babiker R."/>
            <person name="Drula E."/>
            <person name="Ayuso-Fernandez I."/>
            <person name="Pacheco R."/>
            <person name="Padilla G."/>
            <person name="Ferreira P."/>
            <person name="Barriuso J."/>
            <person name="Kellner H."/>
            <person name="Castanera R."/>
            <person name="Alfaro M."/>
            <person name="Ramirez L."/>
            <person name="Pisabarro A.G."/>
            <person name="Kuo A."/>
            <person name="Tritt A."/>
            <person name="Lipzen A."/>
            <person name="He G."/>
            <person name="Yan M."/>
            <person name="Ng V."/>
            <person name="Cullen D."/>
            <person name="Martin F."/>
            <person name="Rosso M.-N."/>
            <person name="Henrissat B."/>
            <person name="Hibbett D."/>
            <person name="Martinez A.T."/>
            <person name="Grigoriev I.V."/>
        </authorList>
    </citation>
    <scope>NUCLEOTIDE SEQUENCE</scope>
    <source>
        <strain evidence="17">MF-IS2</strain>
    </source>
</reference>
<keyword evidence="12" id="KW-0325">Glycoprotein</keyword>
<dbReference type="PANTHER" id="PTHR11731">
    <property type="entry name" value="PROTEASE FAMILY S9B,C DIPEPTIDYL-PEPTIDASE IV-RELATED"/>
    <property type="match status" value="1"/>
</dbReference>